<dbReference type="FunFam" id="3.40.50.410:FF:000003">
    <property type="entry name" value="Collagen type VI alpha 3 chain"/>
    <property type="match status" value="1"/>
</dbReference>
<dbReference type="Pfam" id="PF00092">
    <property type="entry name" value="VWA"/>
    <property type="match status" value="1"/>
</dbReference>
<name>A0A6S7JHU5_PARCT</name>
<dbReference type="InterPro" id="IPR036465">
    <property type="entry name" value="vWFA_dom_sf"/>
</dbReference>
<gene>
    <name evidence="8" type="ORF">PACLA_8A052897</name>
</gene>
<dbReference type="GO" id="GO:0007155">
    <property type="term" value="P:cell adhesion"/>
    <property type="evidence" value="ECO:0007669"/>
    <property type="project" value="UniProtKB-KW"/>
</dbReference>
<dbReference type="EMBL" id="CACRXK020009051">
    <property type="protein sequence ID" value="CAB4016272.1"/>
    <property type="molecule type" value="Genomic_DNA"/>
</dbReference>
<keyword evidence="6" id="KW-0130">Cell adhesion</keyword>
<dbReference type="Gene3D" id="3.40.50.410">
    <property type="entry name" value="von Willebrand factor, type A domain"/>
    <property type="match status" value="1"/>
</dbReference>
<dbReference type="Gene3D" id="1.10.1280.10">
    <property type="entry name" value="Di-copper center containing domain from catechol oxidase"/>
    <property type="match status" value="1"/>
</dbReference>
<comment type="caution">
    <text evidence="8">The sequence shown here is derived from an EMBL/GenBank/DDBJ whole genome shotgun (WGS) entry which is preliminary data.</text>
</comment>
<keyword evidence="9" id="KW-1185">Reference proteome</keyword>
<protein>
    <submittedName>
        <fullName evidence="8">Tyrosinase-like isoform X2</fullName>
    </submittedName>
</protein>
<dbReference type="PRINTS" id="PR00092">
    <property type="entry name" value="TYROSINASE"/>
</dbReference>
<feature type="non-terminal residue" evidence="8">
    <location>
        <position position="1"/>
    </location>
</feature>
<keyword evidence="7" id="KW-0176">Collagen</keyword>
<organism evidence="8 9">
    <name type="scientific">Paramuricea clavata</name>
    <name type="common">Red gorgonian</name>
    <name type="synonym">Violescent sea-whip</name>
    <dbReference type="NCBI Taxonomy" id="317549"/>
    <lineage>
        <taxon>Eukaryota</taxon>
        <taxon>Metazoa</taxon>
        <taxon>Cnidaria</taxon>
        <taxon>Anthozoa</taxon>
        <taxon>Octocorallia</taxon>
        <taxon>Malacalcyonacea</taxon>
        <taxon>Plexauridae</taxon>
        <taxon>Paramuricea</taxon>
    </lineage>
</organism>
<evidence type="ECO:0000256" key="5">
    <source>
        <dbReference type="ARBA" id="ARBA00022737"/>
    </source>
</evidence>
<keyword evidence="2" id="KW-0964">Secreted</keyword>
<evidence type="ECO:0000256" key="7">
    <source>
        <dbReference type="ARBA" id="ARBA00023119"/>
    </source>
</evidence>
<comment type="subcellular location">
    <subcellularLocation>
        <location evidence="1">Secreted</location>
        <location evidence="1">Extracellular space</location>
        <location evidence="1">Extracellular matrix</location>
    </subcellularLocation>
</comment>
<keyword evidence="3" id="KW-0272">Extracellular matrix</keyword>
<keyword evidence="4" id="KW-0732">Signal</keyword>
<dbReference type="Pfam" id="PF00264">
    <property type="entry name" value="Tyrosinase"/>
    <property type="match status" value="1"/>
</dbReference>
<evidence type="ECO:0000313" key="8">
    <source>
        <dbReference type="EMBL" id="CAB4016272.1"/>
    </source>
</evidence>
<dbReference type="PRINTS" id="PR00453">
    <property type="entry name" value="VWFADOMAIN"/>
</dbReference>
<dbReference type="InterPro" id="IPR050525">
    <property type="entry name" value="ECM_Assembly_Org"/>
</dbReference>
<dbReference type="InterPro" id="IPR002035">
    <property type="entry name" value="VWF_A"/>
</dbReference>
<dbReference type="PANTHER" id="PTHR24020:SF20">
    <property type="entry name" value="PH DOMAIN-CONTAINING PROTEIN"/>
    <property type="match status" value="1"/>
</dbReference>
<feature type="non-terminal residue" evidence="8">
    <location>
        <position position="509"/>
    </location>
</feature>
<evidence type="ECO:0000256" key="6">
    <source>
        <dbReference type="ARBA" id="ARBA00022889"/>
    </source>
</evidence>
<dbReference type="SUPFAM" id="SSF53300">
    <property type="entry name" value="vWA-like"/>
    <property type="match status" value="1"/>
</dbReference>
<evidence type="ECO:0000313" key="9">
    <source>
        <dbReference type="Proteomes" id="UP001152795"/>
    </source>
</evidence>
<evidence type="ECO:0000256" key="4">
    <source>
        <dbReference type="ARBA" id="ARBA00022729"/>
    </source>
</evidence>
<dbReference type="PROSITE" id="PS50234">
    <property type="entry name" value="VWFA"/>
    <property type="match status" value="1"/>
</dbReference>
<keyword evidence="5" id="KW-0677">Repeat</keyword>
<evidence type="ECO:0000256" key="2">
    <source>
        <dbReference type="ARBA" id="ARBA00022525"/>
    </source>
</evidence>
<sequence length="509" mass="56837">AGELSKRAIETAQITFRKLKSSFIKLAAKDSAKQDIVFVMDKSGSIGSSNFVLEKKFVENLIEYFPIFPTKTRVAVITYSTTVKLEFNFNKYINKECLRKGIQGIRYTGGTTATGSALQFVKNNLLFNSAAGARTDATKVIYVLTDGKSNVGVKPGIPAGQLKQRRVVIFAMGVTSSIRESELLEIATSKDHVFHVKDYEALDEVTQLLQGDLSGKCRNGQTVFDACGRRCKCQAGRLVQCCRLRKEFTDMTFEERVRYINTVKTASSVLPFKTSYESLLTLHRIQFNTPIHRRDFFLPWHRWFIIEYENLLRKIDCRVTVPYWDWSLVGASPFTSNFWNTGASGFGGNGKPPGGCVNTGPFRAGQFSLVASAGGGCLTRNFKGRAPDAVAVAILLTITPANFFQFEAALRGPFHDDIHCIIDGTMCTIDAASAPEFFLHHGFVDKIWSDWQKMSNAHQFNTFFQNHPSIMTSTPYRPRELLDLSNQPGCICAEYVDPKSSVYRAVKGL</sequence>
<dbReference type="GO" id="GO:0016491">
    <property type="term" value="F:oxidoreductase activity"/>
    <property type="evidence" value="ECO:0007669"/>
    <property type="project" value="InterPro"/>
</dbReference>
<dbReference type="InterPro" id="IPR002227">
    <property type="entry name" value="Tyrosinase_Cu-bd"/>
</dbReference>
<dbReference type="PANTHER" id="PTHR24020">
    <property type="entry name" value="COLLAGEN ALPHA"/>
    <property type="match status" value="1"/>
</dbReference>
<reference evidence="8" key="1">
    <citation type="submission" date="2020-04" db="EMBL/GenBank/DDBJ databases">
        <authorList>
            <person name="Alioto T."/>
            <person name="Alioto T."/>
            <person name="Gomez Garrido J."/>
        </authorList>
    </citation>
    <scope>NUCLEOTIDE SEQUENCE</scope>
    <source>
        <strain evidence="8">A484AB</strain>
    </source>
</reference>
<dbReference type="Proteomes" id="UP001152795">
    <property type="component" value="Unassembled WGS sequence"/>
</dbReference>
<proteinExistence type="predicted"/>
<dbReference type="OrthoDB" id="6132182at2759"/>
<dbReference type="GO" id="GO:0005581">
    <property type="term" value="C:collagen trimer"/>
    <property type="evidence" value="ECO:0007669"/>
    <property type="project" value="UniProtKB-KW"/>
</dbReference>
<dbReference type="AlphaFoldDB" id="A0A6S7JHU5"/>
<evidence type="ECO:0000256" key="3">
    <source>
        <dbReference type="ARBA" id="ARBA00022530"/>
    </source>
</evidence>
<dbReference type="CDD" id="cd01450">
    <property type="entry name" value="vWFA_subfamily_ECM"/>
    <property type="match status" value="1"/>
</dbReference>
<evidence type="ECO:0000256" key="1">
    <source>
        <dbReference type="ARBA" id="ARBA00004498"/>
    </source>
</evidence>
<accession>A0A6S7JHU5</accession>
<dbReference type="InterPro" id="IPR008922">
    <property type="entry name" value="Di-copper_centre_dom_sf"/>
</dbReference>
<dbReference type="SMART" id="SM00327">
    <property type="entry name" value="VWA"/>
    <property type="match status" value="1"/>
</dbReference>
<dbReference type="SUPFAM" id="SSF48056">
    <property type="entry name" value="Di-copper centre-containing domain"/>
    <property type="match status" value="1"/>
</dbReference>